<evidence type="ECO:0000313" key="1">
    <source>
        <dbReference type="EMBL" id="VEU41374.1"/>
    </source>
</evidence>
<dbReference type="AlphaFoldDB" id="A0A448ZH64"/>
<organism evidence="1 2">
    <name type="scientific">Pseudo-nitzschia multistriata</name>
    <dbReference type="NCBI Taxonomy" id="183589"/>
    <lineage>
        <taxon>Eukaryota</taxon>
        <taxon>Sar</taxon>
        <taxon>Stramenopiles</taxon>
        <taxon>Ochrophyta</taxon>
        <taxon>Bacillariophyta</taxon>
        <taxon>Bacillariophyceae</taxon>
        <taxon>Bacillariophycidae</taxon>
        <taxon>Bacillariales</taxon>
        <taxon>Bacillariaceae</taxon>
        <taxon>Pseudo-nitzschia</taxon>
    </lineage>
</organism>
<sequence>MIFGPACLVALTEDLHMKVERQMVTVPMVTSPVQVAWTICFAVGRPDISSSVGRRSYLVDALQKVTTISISGRVSDEVYSYSTCNAMFYHFLGKKENWQEVYQIEIVVVFHAHQYRPPEAWFAWL</sequence>
<evidence type="ECO:0000313" key="2">
    <source>
        <dbReference type="Proteomes" id="UP000291116"/>
    </source>
</evidence>
<accession>A0A448ZH64</accession>
<reference evidence="1 2" key="1">
    <citation type="submission" date="2019-01" db="EMBL/GenBank/DDBJ databases">
        <authorList>
            <person name="Ferrante I. M."/>
        </authorList>
    </citation>
    <scope>NUCLEOTIDE SEQUENCE [LARGE SCALE GENOMIC DNA]</scope>
    <source>
        <strain evidence="1 2">B856</strain>
    </source>
</reference>
<gene>
    <name evidence="1" type="ORF">PSNMU_V1.4_AUG-EV-PASAV3_0082950</name>
</gene>
<protein>
    <submittedName>
        <fullName evidence="1">Uncharacterized protein</fullName>
    </submittedName>
</protein>
<dbReference type="EMBL" id="CAACVS010000346">
    <property type="protein sequence ID" value="VEU41374.1"/>
    <property type="molecule type" value="Genomic_DNA"/>
</dbReference>
<proteinExistence type="predicted"/>
<keyword evidence="2" id="KW-1185">Reference proteome</keyword>
<name>A0A448ZH64_9STRA</name>
<dbReference type="Proteomes" id="UP000291116">
    <property type="component" value="Unassembled WGS sequence"/>
</dbReference>